<reference evidence="1" key="1">
    <citation type="submission" date="2022-07" db="EMBL/GenBank/DDBJ databases">
        <title>Phylogenomic reconstructions and comparative analyses of Kickxellomycotina fungi.</title>
        <authorList>
            <person name="Reynolds N.K."/>
            <person name="Stajich J.E."/>
            <person name="Barry K."/>
            <person name="Grigoriev I.V."/>
            <person name="Crous P."/>
            <person name="Smith M.E."/>
        </authorList>
    </citation>
    <scope>NUCLEOTIDE SEQUENCE</scope>
    <source>
        <strain evidence="1">NRRL 5244</strain>
    </source>
</reference>
<protein>
    <submittedName>
        <fullName evidence="1">ER-derived vesicles protein erv46</fullName>
    </submittedName>
</protein>
<comment type="caution">
    <text evidence="1">The sequence shown here is derived from an EMBL/GenBank/DDBJ whole genome shotgun (WGS) entry which is preliminary data.</text>
</comment>
<keyword evidence="2" id="KW-1185">Reference proteome</keyword>
<proteinExistence type="predicted"/>
<dbReference type="EMBL" id="JANBPW010004286">
    <property type="protein sequence ID" value="KAJ1935350.1"/>
    <property type="molecule type" value="Genomic_DNA"/>
</dbReference>
<sequence>MGRRGGLAARFQSLDAYAKTMDDFSIKTRSGGILTVLTALIIAVLVGNEFAAYRKVEMLPELVVDKERMEKMQINLDIGFPRAPCVLLGLDIMDSSGEQQINLFQHVTKTRLSKTGDELGLDSSAAFDASKVVPPPETGPDGKPYCGSCYGGVPPASGCCNTCSEVHQAYIERGWGFTDPDSIEQCVREGYAKHMKEQQGEGCRMRGFIEINKVAGNFHILAGETIKRGGEHSHSRYDYMPTDFDFSHTIHRLSFGKEFHSQSNPLDGVSKTAKALATQYQYFTKIVGSEVRYRNGTVLKSNQYSATEFTKGDSVEGLRRVSPGVFFMFEISPMRVVYTEHARSLGSFLTAVCAIIGGIFTVARLVDGFVFKTERAMQRKHELGKLN</sequence>
<accession>A0ACC1J2U4</accession>
<dbReference type="Proteomes" id="UP001150603">
    <property type="component" value="Unassembled WGS sequence"/>
</dbReference>
<organism evidence="1 2">
    <name type="scientific">Linderina macrospora</name>
    <dbReference type="NCBI Taxonomy" id="4868"/>
    <lineage>
        <taxon>Eukaryota</taxon>
        <taxon>Fungi</taxon>
        <taxon>Fungi incertae sedis</taxon>
        <taxon>Zoopagomycota</taxon>
        <taxon>Kickxellomycotina</taxon>
        <taxon>Kickxellomycetes</taxon>
        <taxon>Kickxellales</taxon>
        <taxon>Kickxellaceae</taxon>
        <taxon>Linderina</taxon>
    </lineage>
</organism>
<gene>
    <name evidence="1" type="primary">ERV46</name>
    <name evidence="1" type="ORF">FBU59_005414</name>
</gene>
<evidence type="ECO:0000313" key="1">
    <source>
        <dbReference type="EMBL" id="KAJ1935350.1"/>
    </source>
</evidence>
<evidence type="ECO:0000313" key="2">
    <source>
        <dbReference type="Proteomes" id="UP001150603"/>
    </source>
</evidence>
<name>A0ACC1J2U4_9FUNG</name>